<dbReference type="CDD" id="cd18756">
    <property type="entry name" value="PIN_MtVapC15-VapC11-like"/>
    <property type="match status" value="1"/>
</dbReference>
<comment type="similarity">
    <text evidence="6">Belongs to the PINc/VapC protein family.</text>
</comment>
<evidence type="ECO:0000313" key="8">
    <source>
        <dbReference type="EMBL" id="THV16047.1"/>
    </source>
</evidence>
<dbReference type="InterPro" id="IPR022907">
    <property type="entry name" value="VapC_family"/>
</dbReference>
<dbReference type="Gene3D" id="3.40.50.1010">
    <property type="entry name" value="5'-nuclease"/>
    <property type="match status" value="1"/>
</dbReference>
<keyword evidence="3 6" id="KW-0479">Metal-binding</keyword>
<name>A0A4S8NGZ7_9ACTN</name>
<keyword evidence="9" id="KW-1185">Reference proteome</keyword>
<dbReference type="PANTHER" id="PTHR42740">
    <property type="entry name" value="RIBONUCLEASE VAPC3"/>
    <property type="match status" value="1"/>
</dbReference>
<sequence length="135" mass="14683">MILVDSSAWVEFDRASGSAVDVSLAGLIAEEAPLVVTEPVVMEVCAGAKSPRRERDLRRLLGRFGLARFDPAADFNGALTLYRTCRSCGVTPRGLIDCMIAAVALRHDAEVLSHDRDFARMAEATGLRLHVDSLR</sequence>
<dbReference type="RefSeq" id="WP_136562142.1">
    <property type="nucleotide sequence ID" value="NZ_BAABLS010000010.1"/>
</dbReference>
<dbReference type="InterPro" id="IPR051749">
    <property type="entry name" value="PINc/VapC_TA_RNase"/>
</dbReference>
<dbReference type="AlphaFoldDB" id="A0A4S8NGZ7"/>
<dbReference type="InterPro" id="IPR002716">
    <property type="entry name" value="PIN_dom"/>
</dbReference>
<dbReference type="HAMAP" id="MF_00265">
    <property type="entry name" value="VapC_Nob1"/>
    <property type="match status" value="1"/>
</dbReference>
<keyword evidence="5 6" id="KW-0460">Magnesium</keyword>
<evidence type="ECO:0000256" key="6">
    <source>
        <dbReference type="HAMAP-Rule" id="MF_00265"/>
    </source>
</evidence>
<feature type="binding site" evidence="6">
    <location>
        <position position="5"/>
    </location>
    <ligand>
        <name>Mg(2+)</name>
        <dbReference type="ChEBI" id="CHEBI:18420"/>
    </ligand>
</feature>
<reference evidence="8 9" key="1">
    <citation type="journal article" date="2009" name="Int. J. Syst. Evol. Microbiol.">
        <title>Nocardioides caeni sp. nov., isolated from wastewater.</title>
        <authorList>
            <person name="Yoon J.H."/>
            <person name="Kang S.J."/>
            <person name="Park S."/>
            <person name="Kim W."/>
            <person name="Oh T.K."/>
        </authorList>
    </citation>
    <scope>NUCLEOTIDE SEQUENCE [LARGE SCALE GENOMIC DNA]</scope>
    <source>
        <strain evidence="8 9">DSM 23134</strain>
    </source>
</reference>
<gene>
    <name evidence="6" type="primary">vapC</name>
    <name evidence="8" type="ORF">E9934_06850</name>
</gene>
<evidence type="ECO:0000313" key="9">
    <source>
        <dbReference type="Proteomes" id="UP000307087"/>
    </source>
</evidence>
<dbReference type="Pfam" id="PF01850">
    <property type="entry name" value="PIN"/>
    <property type="match status" value="1"/>
</dbReference>
<accession>A0A4S8NGZ7</accession>
<dbReference type="SUPFAM" id="SSF88723">
    <property type="entry name" value="PIN domain-like"/>
    <property type="match status" value="1"/>
</dbReference>
<keyword evidence="4 6" id="KW-0378">Hydrolase</keyword>
<comment type="cofactor">
    <cofactor evidence="6">
        <name>Mg(2+)</name>
        <dbReference type="ChEBI" id="CHEBI:18420"/>
    </cofactor>
</comment>
<keyword evidence="1 6" id="KW-1277">Toxin-antitoxin system</keyword>
<evidence type="ECO:0000256" key="4">
    <source>
        <dbReference type="ARBA" id="ARBA00022801"/>
    </source>
</evidence>
<dbReference type="InterPro" id="IPR029060">
    <property type="entry name" value="PIN-like_dom_sf"/>
</dbReference>
<dbReference type="PANTHER" id="PTHR42740:SF1">
    <property type="entry name" value="RIBONUCLEASE VAPC3"/>
    <property type="match status" value="1"/>
</dbReference>
<dbReference type="GO" id="GO:0000287">
    <property type="term" value="F:magnesium ion binding"/>
    <property type="evidence" value="ECO:0007669"/>
    <property type="project" value="UniProtKB-UniRule"/>
</dbReference>
<dbReference type="GO" id="GO:0016787">
    <property type="term" value="F:hydrolase activity"/>
    <property type="evidence" value="ECO:0007669"/>
    <property type="project" value="UniProtKB-KW"/>
</dbReference>
<keyword evidence="2 6" id="KW-0540">Nuclease</keyword>
<dbReference type="GO" id="GO:0004540">
    <property type="term" value="F:RNA nuclease activity"/>
    <property type="evidence" value="ECO:0007669"/>
    <property type="project" value="InterPro"/>
</dbReference>
<evidence type="ECO:0000259" key="7">
    <source>
        <dbReference type="Pfam" id="PF01850"/>
    </source>
</evidence>
<feature type="binding site" evidence="6">
    <location>
        <position position="97"/>
    </location>
    <ligand>
        <name>Mg(2+)</name>
        <dbReference type="ChEBI" id="CHEBI:18420"/>
    </ligand>
</feature>
<evidence type="ECO:0000256" key="3">
    <source>
        <dbReference type="ARBA" id="ARBA00022723"/>
    </source>
</evidence>
<proteinExistence type="inferred from homology"/>
<protein>
    <recommendedName>
        <fullName evidence="6">Ribonuclease VapC</fullName>
        <shortName evidence="6">RNase VapC</shortName>
        <ecNumber evidence="6">3.1.-.-</ecNumber>
    </recommendedName>
    <alternativeName>
        <fullName evidence="6">Toxin VapC</fullName>
    </alternativeName>
</protein>
<organism evidence="8 9">
    <name type="scientific">Nocardioides caeni</name>
    <dbReference type="NCBI Taxonomy" id="574700"/>
    <lineage>
        <taxon>Bacteria</taxon>
        <taxon>Bacillati</taxon>
        <taxon>Actinomycetota</taxon>
        <taxon>Actinomycetes</taxon>
        <taxon>Propionibacteriales</taxon>
        <taxon>Nocardioidaceae</taxon>
        <taxon>Nocardioides</taxon>
    </lineage>
</organism>
<dbReference type="Proteomes" id="UP000307087">
    <property type="component" value="Unassembled WGS sequence"/>
</dbReference>
<comment type="function">
    <text evidence="6">Toxic component of a toxin-antitoxin (TA) system. An RNase.</text>
</comment>
<evidence type="ECO:0000256" key="5">
    <source>
        <dbReference type="ARBA" id="ARBA00022842"/>
    </source>
</evidence>
<dbReference type="EMBL" id="STGW01000003">
    <property type="protein sequence ID" value="THV16047.1"/>
    <property type="molecule type" value="Genomic_DNA"/>
</dbReference>
<dbReference type="EC" id="3.1.-.-" evidence="6"/>
<dbReference type="OrthoDB" id="9811788at2"/>
<feature type="domain" description="PIN" evidence="7">
    <location>
        <begin position="2"/>
        <end position="123"/>
    </location>
</feature>
<evidence type="ECO:0000256" key="1">
    <source>
        <dbReference type="ARBA" id="ARBA00022649"/>
    </source>
</evidence>
<comment type="caution">
    <text evidence="8">The sequence shown here is derived from an EMBL/GenBank/DDBJ whole genome shotgun (WGS) entry which is preliminary data.</text>
</comment>
<evidence type="ECO:0000256" key="2">
    <source>
        <dbReference type="ARBA" id="ARBA00022722"/>
    </source>
</evidence>
<keyword evidence="6" id="KW-0800">Toxin</keyword>
<dbReference type="GO" id="GO:0090729">
    <property type="term" value="F:toxin activity"/>
    <property type="evidence" value="ECO:0007669"/>
    <property type="project" value="UniProtKB-KW"/>
</dbReference>